<feature type="non-terminal residue" evidence="1">
    <location>
        <position position="219"/>
    </location>
</feature>
<name>A0A9W8M6Z5_9FUNG</name>
<accession>A0A9W8M6Z5</accession>
<organism evidence="1 2">
    <name type="scientific">Coemansia aciculifera</name>
    <dbReference type="NCBI Taxonomy" id="417176"/>
    <lineage>
        <taxon>Eukaryota</taxon>
        <taxon>Fungi</taxon>
        <taxon>Fungi incertae sedis</taxon>
        <taxon>Zoopagomycota</taxon>
        <taxon>Kickxellomycotina</taxon>
        <taxon>Kickxellomycetes</taxon>
        <taxon>Kickxellales</taxon>
        <taxon>Kickxellaceae</taxon>
        <taxon>Coemansia</taxon>
    </lineage>
</organism>
<keyword evidence="2" id="KW-1185">Reference proteome</keyword>
<dbReference type="Proteomes" id="UP001140074">
    <property type="component" value="Unassembled WGS sequence"/>
</dbReference>
<evidence type="ECO:0000313" key="2">
    <source>
        <dbReference type="Proteomes" id="UP001140074"/>
    </source>
</evidence>
<protein>
    <submittedName>
        <fullName evidence="1">Uncharacterized protein</fullName>
    </submittedName>
</protein>
<proteinExistence type="predicted"/>
<dbReference type="EMBL" id="JANBUY010000058">
    <property type="protein sequence ID" value="KAJ2865513.1"/>
    <property type="molecule type" value="Genomic_DNA"/>
</dbReference>
<dbReference type="AlphaFoldDB" id="A0A9W8M6Z5"/>
<reference evidence="1" key="1">
    <citation type="submission" date="2022-07" db="EMBL/GenBank/DDBJ databases">
        <title>Phylogenomic reconstructions and comparative analyses of Kickxellomycotina fungi.</title>
        <authorList>
            <person name="Reynolds N.K."/>
            <person name="Stajich J.E."/>
            <person name="Barry K."/>
            <person name="Grigoriev I.V."/>
            <person name="Crous P."/>
            <person name="Smith M.E."/>
        </authorList>
    </citation>
    <scope>NUCLEOTIDE SEQUENCE</scope>
    <source>
        <strain evidence="1">RSA 476</strain>
    </source>
</reference>
<sequence length="219" mass="23700">MPANPEVLSRTLDFKVHARLLIKHVLQARACPDSDDLATGSGTASPEPQWHMFSLKASGVDTTHTLTFGMVRVLGTAVHQQIIVVDGLAREFLYIDDGTGVMPVALPRVSSSSGLATDEDHQAIHDEMCLRLSLYSCAQPATIGLTVEVFGYIAHRSSDSTADLSLPARWIECNQLSLRADPIAYSSAIIETLAVYKNYFPGRSLHSSNASPLDQPPAK</sequence>
<evidence type="ECO:0000313" key="1">
    <source>
        <dbReference type="EMBL" id="KAJ2865513.1"/>
    </source>
</evidence>
<gene>
    <name evidence="1" type="ORF">GGH94_002204</name>
</gene>
<comment type="caution">
    <text evidence="1">The sequence shown here is derived from an EMBL/GenBank/DDBJ whole genome shotgun (WGS) entry which is preliminary data.</text>
</comment>